<name>A0ABV3FY73_9NOCA</name>
<evidence type="ECO:0000313" key="2">
    <source>
        <dbReference type="EMBL" id="MEV0710387.1"/>
    </source>
</evidence>
<dbReference type="RefSeq" id="WP_357786253.1">
    <property type="nucleotide sequence ID" value="NZ_JBFAKC010000010.1"/>
</dbReference>
<organism evidence="2 3">
    <name type="scientific">Nocardia aurea</name>
    <dbReference type="NCBI Taxonomy" id="2144174"/>
    <lineage>
        <taxon>Bacteria</taxon>
        <taxon>Bacillati</taxon>
        <taxon>Actinomycetota</taxon>
        <taxon>Actinomycetes</taxon>
        <taxon>Mycobacteriales</taxon>
        <taxon>Nocardiaceae</taxon>
        <taxon>Nocardia</taxon>
    </lineage>
</organism>
<feature type="region of interest" description="Disordered" evidence="1">
    <location>
        <begin position="81"/>
        <end position="121"/>
    </location>
</feature>
<protein>
    <submittedName>
        <fullName evidence="2">Uncharacterized protein</fullName>
    </submittedName>
</protein>
<gene>
    <name evidence="2" type="ORF">AB0I48_22745</name>
</gene>
<accession>A0ABV3FY73</accession>
<reference evidence="2 3" key="1">
    <citation type="submission" date="2024-06" db="EMBL/GenBank/DDBJ databases">
        <title>The Natural Products Discovery Center: Release of the First 8490 Sequenced Strains for Exploring Actinobacteria Biosynthetic Diversity.</title>
        <authorList>
            <person name="Kalkreuter E."/>
            <person name="Kautsar S.A."/>
            <person name="Yang D."/>
            <person name="Bader C.D."/>
            <person name="Teijaro C.N."/>
            <person name="Fluegel L."/>
            <person name="Davis C.M."/>
            <person name="Simpson J.R."/>
            <person name="Lauterbach L."/>
            <person name="Steele A.D."/>
            <person name="Gui C."/>
            <person name="Meng S."/>
            <person name="Li G."/>
            <person name="Viehrig K."/>
            <person name="Ye F."/>
            <person name="Su P."/>
            <person name="Kiefer A.F."/>
            <person name="Nichols A."/>
            <person name="Cepeda A.J."/>
            <person name="Yan W."/>
            <person name="Fan B."/>
            <person name="Jiang Y."/>
            <person name="Adhikari A."/>
            <person name="Zheng C.-J."/>
            <person name="Schuster L."/>
            <person name="Cowan T.M."/>
            <person name="Smanski M.J."/>
            <person name="Chevrette M.G."/>
            <person name="De Carvalho L.P.S."/>
            <person name="Shen B."/>
        </authorList>
    </citation>
    <scope>NUCLEOTIDE SEQUENCE [LARGE SCALE GENOMIC DNA]</scope>
    <source>
        <strain evidence="2 3">NPDC050403</strain>
    </source>
</reference>
<evidence type="ECO:0000256" key="1">
    <source>
        <dbReference type="SAM" id="MobiDB-lite"/>
    </source>
</evidence>
<dbReference type="EMBL" id="JBFAKC010000010">
    <property type="protein sequence ID" value="MEV0710387.1"/>
    <property type="molecule type" value="Genomic_DNA"/>
</dbReference>
<proteinExistence type="predicted"/>
<comment type="caution">
    <text evidence="2">The sequence shown here is derived from an EMBL/GenBank/DDBJ whole genome shotgun (WGS) entry which is preliminary data.</text>
</comment>
<keyword evidence="3" id="KW-1185">Reference proteome</keyword>
<evidence type="ECO:0000313" key="3">
    <source>
        <dbReference type="Proteomes" id="UP001551695"/>
    </source>
</evidence>
<dbReference type="Proteomes" id="UP001551695">
    <property type="component" value="Unassembled WGS sequence"/>
</dbReference>
<sequence>MSHPDNDSTRKTMAIKVDAEIHAELSLIAQLRGKTLADEHLQAVLDHIERAREEADLGERAEYAIAEIEREAAIRRQAIERLRGGRSSGASATETADQGGGESSPTPATRRSRKIADPSDS</sequence>